<sequence>MEALPVNEDVNVLALVKGNERYVFLYDDSQQAEVLRALGRSASNPELSFSWYDAAVLSKKVRQESTTQRTVPRFTSVQTHAREE</sequence>
<keyword evidence="2" id="KW-1185">Reference proteome</keyword>
<organism evidence="1 2">
    <name type="scientific">Pirellulimonas nuda</name>
    <dbReference type="NCBI Taxonomy" id="2528009"/>
    <lineage>
        <taxon>Bacteria</taxon>
        <taxon>Pseudomonadati</taxon>
        <taxon>Planctomycetota</taxon>
        <taxon>Planctomycetia</taxon>
        <taxon>Pirellulales</taxon>
        <taxon>Lacipirellulaceae</taxon>
        <taxon>Pirellulimonas</taxon>
    </lineage>
</organism>
<accession>A0A518DHT5</accession>
<dbReference type="Proteomes" id="UP000317429">
    <property type="component" value="Chromosome"/>
</dbReference>
<name>A0A518DHT5_9BACT</name>
<evidence type="ECO:0000313" key="2">
    <source>
        <dbReference type="Proteomes" id="UP000317429"/>
    </source>
</evidence>
<reference evidence="1 2" key="1">
    <citation type="submission" date="2019-02" db="EMBL/GenBank/DDBJ databases">
        <title>Deep-cultivation of Planctomycetes and their phenomic and genomic characterization uncovers novel biology.</title>
        <authorList>
            <person name="Wiegand S."/>
            <person name="Jogler M."/>
            <person name="Boedeker C."/>
            <person name="Pinto D."/>
            <person name="Vollmers J."/>
            <person name="Rivas-Marin E."/>
            <person name="Kohn T."/>
            <person name="Peeters S.H."/>
            <person name="Heuer A."/>
            <person name="Rast P."/>
            <person name="Oberbeckmann S."/>
            <person name="Bunk B."/>
            <person name="Jeske O."/>
            <person name="Meyerdierks A."/>
            <person name="Storesund J.E."/>
            <person name="Kallscheuer N."/>
            <person name="Luecker S."/>
            <person name="Lage O.M."/>
            <person name="Pohl T."/>
            <person name="Merkel B.J."/>
            <person name="Hornburger P."/>
            <person name="Mueller R.-W."/>
            <person name="Bruemmer F."/>
            <person name="Labrenz M."/>
            <person name="Spormann A.M."/>
            <person name="Op den Camp H."/>
            <person name="Overmann J."/>
            <person name="Amann R."/>
            <person name="Jetten M.S.M."/>
            <person name="Mascher T."/>
            <person name="Medema M.H."/>
            <person name="Devos D.P."/>
            <person name="Kaster A.-K."/>
            <person name="Ovreas L."/>
            <person name="Rohde M."/>
            <person name="Galperin M.Y."/>
            <person name="Jogler C."/>
        </authorList>
    </citation>
    <scope>NUCLEOTIDE SEQUENCE [LARGE SCALE GENOMIC DNA]</scope>
    <source>
        <strain evidence="1 2">Pla175</strain>
    </source>
</reference>
<dbReference type="AlphaFoldDB" id="A0A518DHT5"/>
<proteinExistence type="predicted"/>
<protein>
    <submittedName>
        <fullName evidence="1">Uncharacterized protein</fullName>
    </submittedName>
</protein>
<gene>
    <name evidence="1" type="ORF">Pla175_44570</name>
</gene>
<dbReference type="KEGG" id="pnd:Pla175_44570"/>
<dbReference type="EMBL" id="CP036291">
    <property type="protein sequence ID" value="QDU91040.1"/>
    <property type="molecule type" value="Genomic_DNA"/>
</dbReference>
<evidence type="ECO:0000313" key="1">
    <source>
        <dbReference type="EMBL" id="QDU91040.1"/>
    </source>
</evidence>